<sequence length="71" mass="8087">MFNKVSHILFPAIKIYGLSANLHEALFSLITTMEINAVALTYTIAVEGLFIFLKTSNFDVPEWMEAMEELF</sequence>
<organism evidence="1 2">
    <name type="scientific">Robiginitalea aurantiaca</name>
    <dbReference type="NCBI Taxonomy" id="3056915"/>
    <lineage>
        <taxon>Bacteria</taxon>
        <taxon>Pseudomonadati</taxon>
        <taxon>Bacteroidota</taxon>
        <taxon>Flavobacteriia</taxon>
        <taxon>Flavobacteriales</taxon>
        <taxon>Flavobacteriaceae</taxon>
        <taxon>Robiginitalea</taxon>
    </lineage>
</organism>
<accession>A0ABT7WBH6</accession>
<comment type="caution">
    <text evidence="1">The sequence shown here is derived from an EMBL/GenBank/DDBJ whole genome shotgun (WGS) entry which is preliminary data.</text>
</comment>
<keyword evidence="2" id="KW-1185">Reference proteome</keyword>
<dbReference type="EMBL" id="JAUDUY010000001">
    <property type="protein sequence ID" value="MDM9630275.1"/>
    <property type="molecule type" value="Genomic_DNA"/>
</dbReference>
<protein>
    <submittedName>
        <fullName evidence="1">Uncharacterized protein</fullName>
    </submittedName>
</protein>
<proteinExistence type="predicted"/>
<evidence type="ECO:0000313" key="2">
    <source>
        <dbReference type="Proteomes" id="UP001174839"/>
    </source>
</evidence>
<dbReference type="Proteomes" id="UP001174839">
    <property type="component" value="Unassembled WGS sequence"/>
</dbReference>
<evidence type="ECO:0000313" key="1">
    <source>
        <dbReference type="EMBL" id="MDM9630275.1"/>
    </source>
</evidence>
<reference evidence="1" key="1">
    <citation type="submission" date="2023-06" db="EMBL/GenBank/DDBJ databases">
        <title>Robiginitalea aurantiacus sp. nov. and Algoriphagus sediminis sp. nov., isolated from coastal sediment.</title>
        <authorList>
            <person name="Zhou Z.Y."/>
            <person name="An J."/>
            <person name="Jia Y.W."/>
            <person name="Du Z.J."/>
        </authorList>
    </citation>
    <scope>NUCLEOTIDE SEQUENCE</scope>
    <source>
        <strain evidence="1">M39</strain>
    </source>
</reference>
<name>A0ABT7WBH6_9FLAO</name>
<gene>
    <name evidence="1" type="ORF">QU605_02255</name>
</gene>
<dbReference type="RefSeq" id="WP_289723634.1">
    <property type="nucleotide sequence ID" value="NZ_JAUDUY010000001.1"/>
</dbReference>